<dbReference type="GO" id="GO:0016020">
    <property type="term" value="C:membrane"/>
    <property type="evidence" value="ECO:0007669"/>
    <property type="project" value="TreeGrafter"/>
</dbReference>
<keyword evidence="6 15" id="KW-0031">Aminopeptidase</keyword>
<keyword evidence="16" id="KW-1185">Reference proteome</keyword>
<dbReference type="Proteomes" id="UP000198820">
    <property type="component" value="Unassembled WGS sequence"/>
</dbReference>
<dbReference type="SUPFAM" id="SSF55486">
    <property type="entry name" value="Metalloproteases ('zincins'), catalytic domain"/>
    <property type="match status" value="1"/>
</dbReference>
<evidence type="ECO:0000256" key="10">
    <source>
        <dbReference type="ARBA" id="ARBA00022833"/>
    </source>
</evidence>
<dbReference type="PANTHER" id="PTHR11533:SF174">
    <property type="entry name" value="PUROMYCIN-SENSITIVE AMINOPEPTIDASE-RELATED"/>
    <property type="match status" value="1"/>
</dbReference>
<dbReference type="PRINTS" id="PR00756">
    <property type="entry name" value="ALADIPTASE"/>
</dbReference>
<dbReference type="GO" id="GO:0006508">
    <property type="term" value="P:proteolysis"/>
    <property type="evidence" value="ECO:0007669"/>
    <property type="project" value="UniProtKB-KW"/>
</dbReference>
<reference evidence="15 16" key="1">
    <citation type="submission" date="2016-10" db="EMBL/GenBank/DDBJ databases">
        <authorList>
            <person name="de Groot N.N."/>
        </authorList>
    </citation>
    <scope>NUCLEOTIDE SEQUENCE [LARGE SCALE GENOMIC DNA]</scope>
    <source>
        <strain evidence="15 16">DSM 23581</strain>
    </source>
</reference>
<keyword evidence="11" id="KW-0482">Metalloprotease</keyword>
<dbReference type="GO" id="GO:0008270">
    <property type="term" value="F:zinc ion binding"/>
    <property type="evidence" value="ECO:0007669"/>
    <property type="project" value="InterPro"/>
</dbReference>
<dbReference type="InterPro" id="IPR042097">
    <property type="entry name" value="Aminopeptidase_N-like_N_sf"/>
</dbReference>
<comment type="similarity">
    <text evidence="3">Belongs to the peptidase M1 family.</text>
</comment>
<dbReference type="Gene3D" id="2.60.40.1730">
    <property type="entry name" value="tricorn interacting facor f3 domain"/>
    <property type="match status" value="1"/>
</dbReference>
<evidence type="ECO:0000256" key="9">
    <source>
        <dbReference type="ARBA" id="ARBA00022801"/>
    </source>
</evidence>
<dbReference type="RefSeq" id="WP_159429393.1">
    <property type="nucleotide sequence ID" value="NZ_FNQF01000003.1"/>
</dbReference>
<evidence type="ECO:0000259" key="13">
    <source>
        <dbReference type="Pfam" id="PF01433"/>
    </source>
</evidence>
<keyword evidence="9" id="KW-0378">Hydrolase</keyword>
<evidence type="ECO:0000256" key="8">
    <source>
        <dbReference type="ARBA" id="ARBA00022723"/>
    </source>
</evidence>
<keyword evidence="12" id="KW-0732">Signal</keyword>
<evidence type="ECO:0000256" key="4">
    <source>
        <dbReference type="ARBA" id="ARBA00012564"/>
    </source>
</evidence>
<evidence type="ECO:0000313" key="16">
    <source>
        <dbReference type="Proteomes" id="UP000198820"/>
    </source>
</evidence>
<dbReference type="InterPro" id="IPR027268">
    <property type="entry name" value="Peptidase_M4/M1_CTD_sf"/>
</dbReference>
<dbReference type="GO" id="GO:0016285">
    <property type="term" value="F:alanyl aminopeptidase activity"/>
    <property type="evidence" value="ECO:0007669"/>
    <property type="project" value="UniProtKB-EC"/>
</dbReference>
<dbReference type="STRING" id="908615.SAMN05421540_103232"/>
<dbReference type="InterPro" id="IPR001930">
    <property type="entry name" value="Peptidase_M1"/>
</dbReference>
<evidence type="ECO:0000256" key="5">
    <source>
        <dbReference type="ARBA" id="ARBA00015611"/>
    </source>
</evidence>
<organism evidence="15 16">
    <name type="scientific">Psychroflexus halocasei</name>
    <dbReference type="NCBI Taxonomy" id="908615"/>
    <lineage>
        <taxon>Bacteria</taxon>
        <taxon>Pseudomonadati</taxon>
        <taxon>Bacteroidota</taxon>
        <taxon>Flavobacteriia</taxon>
        <taxon>Flavobacteriales</taxon>
        <taxon>Flavobacteriaceae</taxon>
        <taxon>Psychroflexus</taxon>
    </lineage>
</organism>
<feature type="signal peptide" evidence="12">
    <location>
        <begin position="1"/>
        <end position="18"/>
    </location>
</feature>
<feature type="domain" description="Peptidase M1 membrane alanine aminopeptidase" evidence="13">
    <location>
        <begin position="228"/>
        <end position="431"/>
    </location>
</feature>
<proteinExistence type="inferred from homology"/>
<dbReference type="GO" id="GO:0070006">
    <property type="term" value="F:metalloaminopeptidase activity"/>
    <property type="evidence" value="ECO:0007669"/>
    <property type="project" value="TreeGrafter"/>
</dbReference>
<feature type="chain" id="PRO_5011581536" description="Aminopeptidase N" evidence="12">
    <location>
        <begin position="19"/>
        <end position="691"/>
    </location>
</feature>
<evidence type="ECO:0000256" key="12">
    <source>
        <dbReference type="SAM" id="SignalP"/>
    </source>
</evidence>
<dbReference type="CDD" id="cd09603">
    <property type="entry name" value="M1_APN_like"/>
    <property type="match status" value="1"/>
</dbReference>
<dbReference type="Gene3D" id="1.10.390.10">
    <property type="entry name" value="Neutral Protease Domain 2"/>
    <property type="match status" value="1"/>
</dbReference>
<feature type="domain" description="Aminopeptidase N-like N-terminal" evidence="14">
    <location>
        <begin position="31"/>
        <end position="192"/>
    </location>
</feature>
<dbReference type="InterPro" id="IPR014782">
    <property type="entry name" value="Peptidase_M1_dom"/>
</dbReference>
<evidence type="ECO:0000256" key="11">
    <source>
        <dbReference type="ARBA" id="ARBA00023049"/>
    </source>
</evidence>
<evidence type="ECO:0000256" key="7">
    <source>
        <dbReference type="ARBA" id="ARBA00022670"/>
    </source>
</evidence>
<evidence type="ECO:0000256" key="2">
    <source>
        <dbReference type="ARBA" id="ARBA00001947"/>
    </source>
</evidence>
<keyword evidence="10" id="KW-0862">Zinc</keyword>
<dbReference type="SUPFAM" id="SSF63737">
    <property type="entry name" value="Leukotriene A4 hydrolase N-terminal domain"/>
    <property type="match status" value="1"/>
</dbReference>
<evidence type="ECO:0000256" key="1">
    <source>
        <dbReference type="ARBA" id="ARBA00000098"/>
    </source>
</evidence>
<dbReference type="AlphaFoldDB" id="A0A1H3YRP1"/>
<sequence>MKSFSILFFFLLTSFAFSQSQSIDVQNITAHVTINPDEKQISADYRFSFLTKSKLDTVFLDAKNLENIKFVNTEFEIYNSGNKLFFIGNFKKDKTYTFELTYQVKPKQTVYFIEKHPEIDHSAQVWTQGQGKYTSHWLPSLDDMTDKIIFNLSYTFPAQYELTANGALVSEEETEDLSTRHFEMKNPMSSYLVAFAAGNFKAVRDTTDSGVPLEMYLPEQYNDHFRFTYQNYNEIFSILEKKIGVAYPWQNYKQVPVRDFLYAGMENTGLTIFSEEFIVDEISYNDQNYINVHAHELAHQWFGNLITEKNSVHHWLHEGFATYFALLVEKELFGTAYFENQLFEDAEQLKLLSDRGEGEKIMSKNASSLTYYKKGAWALHALRNRVGDAVFFDSVKDFLNQNAYQIVEVDDFLKILEDKSGESMLDFKKEWLQQTSFPAEEALTILRKSEFIDQLFKLKLKRNKPIKDKILPLKNALLSKHNAYLGPEAVLQIISEKGVQREELLYLAFSTDNIETRQFLAKNLKQIPKDLKEKYEELLKDQSYVTREHALLNLWMNFPEDRRDYLAQMKGQEGTIHKNIELLWLMLKVATEKSKEARKAFHQLTDYTDSAYAYQIKRQAFIYLFQINKLTDQSIINLSKDLNHPVWRYRNFVKQLLTELIKDQNHQADIIKLLEKDQLSNKEKVKDILKV</sequence>
<dbReference type="GO" id="GO:0042277">
    <property type="term" value="F:peptide binding"/>
    <property type="evidence" value="ECO:0007669"/>
    <property type="project" value="TreeGrafter"/>
</dbReference>
<dbReference type="Pfam" id="PF17900">
    <property type="entry name" value="Peptidase_M1_N"/>
    <property type="match status" value="1"/>
</dbReference>
<evidence type="ECO:0000313" key="15">
    <source>
        <dbReference type="EMBL" id="SEA14077.1"/>
    </source>
</evidence>
<dbReference type="GO" id="GO:0005737">
    <property type="term" value="C:cytoplasm"/>
    <property type="evidence" value="ECO:0007669"/>
    <property type="project" value="TreeGrafter"/>
</dbReference>
<dbReference type="GO" id="GO:0043171">
    <property type="term" value="P:peptide catabolic process"/>
    <property type="evidence" value="ECO:0007669"/>
    <property type="project" value="TreeGrafter"/>
</dbReference>
<dbReference type="EMBL" id="FNQF01000003">
    <property type="protein sequence ID" value="SEA14077.1"/>
    <property type="molecule type" value="Genomic_DNA"/>
</dbReference>
<dbReference type="GO" id="GO:0005615">
    <property type="term" value="C:extracellular space"/>
    <property type="evidence" value="ECO:0007669"/>
    <property type="project" value="TreeGrafter"/>
</dbReference>
<protein>
    <recommendedName>
        <fullName evidence="5">Aminopeptidase N</fullName>
        <ecNumber evidence="4">3.4.11.2</ecNumber>
    </recommendedName>
</protein>
<dbReference type="EC" id="3.4.11.2" evidence="4"/>
<gene>
    <name evidence="15" type="ORF">SAMN05421540_103232</name>
</gene>
<dbReference type="InterPro" id="IPR050344">
    <property type="entry name" value="Peptidase_M1_aminopeptidases"/>
</dbReference>
<dbReference type="PANTHER" id="PTHR11533">
    <property type="entry name" value="PROTEASE M1 ZINC METALLOPROTEASE"/>
    <property type="match status" value="1"/>
</dbReference>
<dbReference type="InterPro" id="IPR045357">
    <property type="entry name" value="Aminopeptidase_N-like_N"/>
</dbReference>
<name>A0A1H3YRP1_9FLAO</name>
<keyword evidence="7" id="KW-0645">Protease</keyword>
<evidence type="ECO:0000259" key="14">
    <source>
        <dbReference type="Pfam" id="PF17900"/>
    </source>
</evidence>
<comment type="catalytic activity">
    <reaction evidence="1">
        <text>Release of an N-terminal amino acid, Xaa-|-Yaa- from a peptide, amide or arylamide. Xaa is preferably Ala, but may be most amino acids including Pro (slow action). When a terminal hydrophobic residue is followed by a prolyl residue, the two may be released as an intact Xaa-Pro dipeptide.</text>
        <dbReference type="EC" id="3.4.11.2"/>
    </reaction>
</comment>
<dbReference type="Pfam" id="PF01433">
    <property type="entry name" value="Peptidase_M1"/>
    <property type="match status" value="1"/>
</dbReference>
<accession>A0A1H3YRP1</accession>
<evidence type="ECO:0000256" key="3">
    <source>
        <dbReference type="ARBA" id="ARBA00010136"/>
    </source>
</evidence>
<comment type="cofactor">
    <cofactor evidence="2">
        <name>Zn(2+)</name>
        <dbReference type="ChEBI" id="CHEBI:29105"/>
    </cofactor>
</comment>
<evidence type="ECO:0000256" key="6">
    <source>
        <dbReference type="ARBA" id="ARBA00022438"/>
    </source>
</evidence>
<keyword evidence="8" id="KW-0479">Metal-binding</keyword>